<evidence type="ECO:0000313" key="1">
    <source>
        <dbReference type="EMBL" id="AVV39363.1"/>
    </source>
</evidence>
<evidence type="ECO:0000313" key="2">
    <source>
        <dbReference type="Proteomes" id="UP000241538"/>
    </source>
</evidence>
<geneLocation type="plasmid" evidence="2">
    <name>ppv989-508</name>
</geneLocation>
<accession>A0AAN1NU59</accession>
<organism evidence="1 2">
    <name type="scientific">Pantoea vagans</name>
    <dbReference type="NCBI Taxonomy" id="470934"/>
    <lineage>
        <taxon>Bacteria</taxon>
        <taxon>Pseudomonadati</taxon>
        <taxon>Pseudomonadota</taxon>
        <taxon>Gammaproteobacteria</taxon>
        <taxon>Enterobacterales</taxon>
        <taxon>Erwiniaceae</taxon>
        <taxon>Pantoea</taxon>
    </lineage>
</organism>
<sequence>MLTIITMRQIAQRSLPAFDLRCYIPEKMFTFVQQNYLPLIKAPSQGRTVVNVIIKVIPQTEAGKI</sequence>
<dbReference type="Proteomes" id="UP000241538">
    <property type="component" value="Plasmid pPV989-508"/>
</dbReference>
<reference evidence="1 2" key="1">
    <citation type="journal article" date="2018" name="Int J Genomics">
        <title>Comparative Genomics Analysis of Plasmid pPV989-94 from a Clinical Isolate of Pantoea vagans PV989.</title>
        <authorList>
            <person name="Xu L."/>
            <person name="Yin M."/>
            <person name="Zhu T."/>
            <person name="Lu J."/>
            <person name="Bao Q."/>
        </authorList>
    </citation>
    <scope>NUCLEOTIDE SEQUENCE [LARGE SCALE GENOMIC DNA]</scope>
    <source>
        <strain evidence="1 2">PV989</strain>
    </source>
</reference>
<proteinExistence type="predicted"/>
<keyword evidence="1" id="KW-0614">Plasmid</keyword>
<gene>
    <name evidence="1" type="ORF">C9381_19165</name>
</gene>
<name>A0AAN1NU59_9GAMM</name>
<protein>
    <submittedName>
        <fullName evidence="1">Uncharacterized protein</fullName>
    </submittedName>
</protein>
<dbReference type="AlphaFoldDB" id="A0AAN1NU59"/>
<dbReference type="EMBL" id="CP028350">
    <property type="protein sequence ID" value="AVV39363.1"/>
    <property type="molecule type" value="Genomic_DNA"/>
</dbReference>